<protein>
    <submittedName>
        <fullName evidence="2">O-acetyl-ADP-ribose deacetylase</fullName>
    </submittedName>
</protein>
<dbReference type="Gene3D" id="3.40.220.10">
    <property type="entry name" value="Leucine Aminopeptidase, subunit E, domain 1"/>
    <property type="match status" value="1"/>
</dbReference>
<dbReference type="PANTHER" id="PTHR11106">
    <property type="entry name" value="GANGLIOSIDE INDUCED DIFFERENTIATION ASSOCIATED PROTEIN 2-RELATED"/>
    <property type="match status" value="1"/>
</dbReference>
<proteinExistence type="predicted"/>
<dbReference type="InterPro" id="IPR043472">
    <property type="entry name" value="Macro_dom-like"/>
</dbReference>
<dbReference type="SMART" id="SM00506">
    <property type="entry name" value="A1pp"/>
    <property type="match status" value="1"/>
</dbReference>
<dbReference type="OrthoDB" id="6194521at2"/>
<dbReference type="Pfam" id="PF01661">
    <property type="entry name" value="Macro"/>
    <property type="match status" value="1"/>
</dbReference>
<evidence type="ECO:0000313" key="2">
    <source>
        <dbReference type="EMBL" id="RUL86937.1"/>
    </source>
</evidence>
<dbReference type="CDD" id="cd02908">
    <property type="entry name" value="Macro_OAADPr_deacetylase"/>
    <property type="match status" value="1"/>
</dbReference>
<dbReference type="PROSITE" id="PS51154">
    <property type="entry name" value="MACRO"/>
    <property type="match status" value="1"/>
</dbReference>
<reference evidence="2 3" key="2">
    <citation type="submission" date="2019-01" db="EMBL/GenBank/DDBJ databases">
        <title>Tautonia sociabilis, a novel thermotolerant planctomycete of Isosphaeraceae family, isolated from a 4000 m deep subterranean habitat.</title>
        <authorList>
            <person name="Kovaleva O.L."/>
            <person name="Elcheninov A.G."/>
            <person name="Van Heerden E."/>
            <person name="Toshchakov S.V."/>
            <person name="Novikov A."/>
            <person name="Bonch-Osmolovskaya E.A."/>
            <person name="Kublanov I.V."/>
        </authorList>
    </citation>
    <scope>NUCLEOTIDE SEQUENCE [LARGE SCALE GENOMIC DNA]</scope>
    <source>
        <strain evidence="2 3">GM2012</strain>
    </source>
</reference>
<dbReference type="RefSeq" id="WP_126726272.1">
    <property type="nucleotide sequence ID" value="NZ_RYZH01000028.1"/>
</dbReference>
<dbReference type="InterPro" id="IPR002589">
    <property type="entry name" value="Macro_dom"/>
</dbReference>
<dbReference type="Proteomes" id="UP000280296">
    <property type="component" value="Unassembled WGS sequence"/>
</dbReference>
<keyword evidence="3" id="KW-1185">Reference proteome</keyword>
<dbReference type="AlphaFoldDB" id="A0A432MI82"/>
<reference evidence="2 3" key="1">
    <citation type="submission" date="2018-12" db="EMBL/GenBank/DDBJ databases">
        <authorList>
            <person name="Toschakov S.V."/>
        </authorList>
    </citation>
    <scope>NUCLEOTIDE SEQUENCE [LARGE SCALE GENOMIC DNA]</scope>
    <source>
        <strain evidence="2 3">GM2012</strain>
    </source>
</reference>
<accession>A0A432MI82</accession>
<gene>
    <name evidence="2" type="ORF">TsocGM_14940</name>
</gene>
<evidence type="ECO:0000259" key="1">
    <source>
        <dbReference type="PROSITE" id="PS51154"/>
    </source>
</evidence>
<name>A0A432MI82_9BACT</name>
<sequence length="180" mass="19056">MATDPISSRLRVVRGDITTLAVGAIVNAANESLLGGGGVDGAIHRAAGPGLKQECQTLGGCPTGQARITQGYNLPARHVIHAVGPRYRGGSSGEEALLRSCYVEAMTLAEHHGIETIAFPCIATGLFGYPKDEACAIAVDAVRLFLRGHDLPREVIFCCFDQEDYDRYREELSGGGIALS</sequence>
<organism evidence="2 3">
    <name type="scientific">Tautonia sociabilis</name>
    <dbReference type="NCBI Taxonomy" id="2080755"/>
    <lineage>
        <taxon>Bacteria</taxon>
        <taxon>Pseudomonadati</taxon>
        <taxon>Planctomycetota</taxon>
        <taxon>Planctomycetia</taxon>
        <taxon>Isosphaerales</taxon>
        <taxon>Isosphaeraceae</taxon>
        <taxon>Tautonia</taxon>
    </lineage>
</organism>
<comment type="caution">
    <text evidence="2">The sequence shown here is derived from an EMBL/GenBank/DDBJ whole genome shotgun (WGS) entry which is preliminary data.</text>
</comment>
<feature type="domain" description="Macro" evidence="1">
    <location>
        <begin position="1"/>
        <end position="176"/>
    </location>
</feature>
<dbReference type="SUPFAM" id="SSF52949">
    <property type="entry name" value="Macro domain-like"/>
    <property type="match status" value="1"/>
</dbReference>
<dbReference type="NCBIfam" id="NF001664">
    <property type="entry name" value="PRK00431.1-6"/>
    <property type="match status" value="1"/>
</dbReference>
<dbReference type="PANTHER" id="PTHR11106:SF27">
    <property type="entry name" value="MACRO DOMAIN-CONTAINING PROTEIN"/>
    <property type="match status" value="1"/>
</dbReference>
<evidence type="ECO:0000313" key="3">
    <source>
        <dbReference type="Proteomes" id="UP000280296"/>
    </source>
</evidence>
<dbReference type="EMBL" id="RYZH01000028">
    <property type="protein sequence ID" value="RUL86937.1"/>
    <property type="molecule type" value="Genomic_DNA"/>
</dbReference>